<evidence type="ECO:0000313" key="4">
    <source>
        <dbReference type="Proteomes" id="UP000218811"/>
    </source>
</evidence>
<gene>
    <name evidence="3" type="ORF">WOLCODRAFT_78358</name>
</gene>
<accession>A0A2H3K4F9</accession>
<evidence type="ECO:0000256" key="2">
    <source>
        <dbReference type="ARBA" id="ARBA00035112"/>
    </source>
</evidence>
<dbReference type="EMBL" id="KB468168">
    <property type="protein sequence ID" value="PCH45058.1"/>
    <property type="molecule type" value="Genomic_DNA"/>
</dbReference>
<organism evidence="3 4">
    <name type="scientific">Wolfiporia cocos (strain MD-104)</name>
    <name type="common">Brown rot fungus</name>
    <dbReference type="NCBI Taxonomy" id="742152"/>
    <lineage>
        <taxon>Eukaryota</taxon>
        <taxon>Fungi</taxon>
        <taxon>Dikarya</taxon>
        <taxon>Basidiomycota</taxon>
        <taxon>Agaricomycotina</taxon>
        <taxon>Agaricomycetes</taxon>
        <taxon>Polyporales</taxon>
        <taxon>Phaeolaceae</taxon>
        <taxon>Wolfiporia</taxon>
    </lineage>
</organism>
<dbReference type="GO" id="GO:0043386">
    <property type="term" value="P:mycotoxin biosynthetic process"/>
    <property type="evidence" value="ECO:0007669"/>
    <property type="project" value="InterPro"/>
</dbReference>
<dbReference type="Proteomes" id="UP000218811">
    <property type="component" value="Unassembled WGS sequence"/>
</dbReference>
<dbReference type="OrthoDB" id="3687641at2759"/>
<comment type="similarity">
    <text evidence="2">Belongs to the ustYa family.</text>
</comment>
<reference evidence="3 4" key="1">
    <citation type="journal article" date="2012" name="Science">
        <title>The Paleozoic origin of enzymatic lignin decomposition reconstructed from 31 fungal genomes.</title>
        <authorList>
            <person name="Floudas D."/>
            <person name="Binder M."/>
            <person name="Riley R."/>
            <person name="Barry K."/>
            <person name="Blanchette R.A."/>
            <person name="Henrissat B."/>
            <person name="Martinez A.T."/>
            <person name="Otillar R."/>
            <person name="Spatafora J.W."/>
            <person name="Yadav J.S."/>
            <person name="Aerts A."/>
            <person name="Benoit I."/>
            <person name="Boyd A."/>
            <person name="Carlson A."/>
            <person name="Copeland A."/>
            <person name="Coutinho P.M."/>
            <person name="de Vries R.P."/>
            <person name="Ferreira P."/>
            <person name="Findley K."/>
            <person name="Foster B."/>
            <person name="Gaskell J."/>
            <person name="Glotzer D."/>
            <person name="Gorecki P."/>
            <person name="Heitman J."/>
            <person name="Hesse C."/>
            <person name="Hori C."/>
            <person name="Igarashi K."/>
            <person name="Jurgens J.A."/>
            <person name="Kallen N."/>
            <person name="Kersten P."/>
            <person name="Kohler A."/>
            <person name="Kuees U."/>
            <person name="Kumar T.K.A."/>
            <person name="Kuo A."/>
            <person name="LaButti K."/>
            <person name="Larrondo L.F."/>
            <person name="Lindquist E."/>
            <person name="Ling A."/>
            <person name="Lombard V."/>
            <person name="Lucas S."/>
            <person name="Lundell T."/>
            <person name="Martin R."/>
            <person name="McLaughlin D.J."/>
            <person name="Morgenstern I."/>
            <person name="Morin E."/>
            <person name="Murat C."/>
            <person name="Nagy L.G."/>
            <person name="Nolan M."/>
            <person name="Ohm R.A."/>
            <person name="Patyshakuliyeva A."/>
            <person name="Rokas A."/>
            <person name="Ruiz-Duenas F.J."/>
            <person name="Sabat G."/>
            <person name="Salamov A."/>
            <person name="Samejima M."/>
            <person name="Schmutz J."/>
            <person name="Slot J.C."/>
            <person name="St John F."/>
            <person name="Stenlid J."/>
            <person name="Sun H."/>
            <person name="Sun S."/>
            <person name="Syed K."/>
            <person name="Tsang A."/>
            <person name="Wiebenga A."/>
            <person name="Young D."/>
            <person name="Pisabarro A."/>
            <person name="Eastwood D.C."/>
            <person name="Martin F."/>
            <person name="Cullen D."/>
            <person name="Grigoriev I.V."/>
            <person name="Hibbett D.S."/>
        </authorList>
    </citation>
    <scope>NUCLEOTIDE SEQUENCE [LARGE SCALE GENOMIC DNA]</scope>
    <source>
        <strain evidence="3 4">MD-104</strain>
    </source>
</reference>
<dbReference type="PANTHER" id="PTHR33365:SF4">
    <property type="entry name" value="CYCLOCHLOROTINE BIOSYNTHESIS PROTEIN O"/>
    <property type="match status" value="1"/>
</dbReference>
<evidence type="ECO:0000256" key="1">
    <source>
        <dbReference type="ARBA" id="ARBA00004685"/>
    </source>
</evidence>
<protein>
    <submittedName>
        <fullName evidence="3">Uncharacterized protein</fullName>
    </submittedName>
</protein>
<name>A0A2H3K4F9_WOLCO</name>
<sequence length="142" mass="16251">LPLYLDEVAMTFEDTDRYGVTAFRSWLDWTSVFHFPQGHGSVRLGTEGKEYNISMFQQLDCLDTLRIAMIHSPDSNNGHCLNYLQQAMLCASDITIDALNMEVDGKLKAKNGVGSTHVCRNWMQVYKFVRENQRGPLWLDSD</sequence>
<dbReference type="AlphaFoldDB" id="A0A2H3K4F9"/>
<comment type="pathway">
    <text evidence="1">Mycotoxin biosynthesis.</text>
</comment>
<dbReference type="OMA" id="THAWEES"/>
<evidence type="ECO:0000313" key="3">
    <source>
        <dbReference type="EMBL" id="PCH45058.1"/>
    </source>
</evidence>
<proteinExistence type="inferred from homology"/>
<dbReference type="PANTHER" id="PTHR33365">
    <property type="entry name" value="YALI0B05434P"/>
    <property type="match status" value="1"/>
</dbReference>
<dbReference type="STRING" id="742152.A0A2H3K4F9"/>
<feature type="non-terminal residue" evidence="3">
    <location>
        <position position="1"/>
    </location>
</feature>
<dbReference type="InterPro" id="IPR021765">
    <property type="entry name" value="UstYa-like"/>
</dbReference>
<dbReference type="Pfam" id="PF11807">
    <property type="entry name" value="UstYa"/>
    <property type="match status" value="1"/>
</dbReference>
<keyword evidence="4" id="KW-1185">Reference proteome</keyword>